<reference evidence="2" key="1">
    <citation type="submission" date="2021-02" db="EMBL/GenBank/DDBJ databases">
        <title>Fulvivirga sp. S481 isolated from sea water.</title>
        <authorList>
            <person name="Bae S.S."/>
            <person name="Baek K."/>
        </authorList>
    </citation>
    <scope>NUCLEOTIDE SEQUENCE</scope>
    <source>
        <strain evidence="2">S481</strain>
    </source>
</reference>
<accession>A0A974WFU5</accession>
<dbReference type="Proteomes" id="UP000662783">
    <property type="component" value="Chromosome"/>
</dbReference>
<proteinExistence type="predicted"/>
<evidence type="ECO:0008006" key="4">
    <source>
        <dbReference type="Google" id="ProtNLM"/>
    </source>
</evidence>
<dbReference type="KEGG" id="fuv:JR347_16890"/>
<sequence length="333" mass="38560">MKKIVLCLLALALVQSNLVAQNKLANLKSSFSEYRVSTINCAKIIHHSGSLIYIPSKAFEVDVNKVDSVSLLYREIRTPVQTAINGYRMTTELMGKTYQLESNGMFEIYCLNGSDTIQVHEDRSIVVRLAMERNEVDVMMEGYKYNSETNHWDSYTNRIQNLLLTEQDDDLWGSSIVETQSEAEVFEPGWDDEWFVDPAWARKDSLRQVAFQTMEIFDFGLYNYDKIITDEVFVPYVPEFVNGDNEPIKSEVYVIYKDLNTVIYFNEYNWKDDFTLIKDREYAMFTIGEEGEIFKLNDYPTLGEPESELTFKLELEGPVPNEANELSNLIGMR</sequence>
<dbReference type="AlphaFoldDB" id="A0A974WFU5"/>
<feature type="signal peptide" evidence="1">
    <location>
        <begin position="1"/>
        <end position="20"/>
    </location>
</feature>
<dbReference type="EMBL" id="CP070608">
    <property type="protein sequence ID" value="QSE97245.1"/>
    <property type="molecule type" value="Genomic_DNA"/>
</dbReference>
<dbReference type="RefSeq" id="WP_205721756.1">
    <property type="nucleotide sequence ID" value="NZ_CP070608.1"/>
</dbReference>
<feature type="chain" id="PRO_5037316966" description="DUF4412 domain-containing protein" evidence="1">
    <location>
        <begin position="21"/>
        <end position="333"/>
    </location>
</feature>
<name>A0A974WFU5_9BACT</name>
<evidence type="ECO:0000313" key="2">
    <source>
        <dbReference type="EMBL" id="QSE97245.1"/>
    </source>
</evidence>
<gene>
    <name evidence="2" type="ORF">JR347_16890</name>
</gene>
<evidence type="ECO:0000313" key="3">
    <source>
        <dbReference type="Proteomes" id="UP000662783"/>
    </source>
</evidence>
<evidence type="ECO:0000256" key="1">
    <source>
        <dbReference type="SAM" id="SignalP"/>
    </source>
</evidence>
<keyword evidence="1" id="KW-0732">Signal</keyword>
<organism evidence="2 3">
    <name type="scientific">Fulvivirga lutea</name>
    <dbReference type="NCBI Taxonomy" id="2810512"/>
    <lineage>
        <taxon>Bacteria</taxon>
        <taxon>Pseudomonadati</taxon>
        <taxon>Bacteroidota</taxon>
        <taxon>Cytophagia</taxon>
        <taxon>Cytophagales</taxon>
        <taxon>Fulvivirgaceae</taxon>
        <taxon>Fulvivirga</taxon>
    </lineage>
</organism>
<keyword evidence="3" id="KW-1185">Reference proteome</keyword>
<protein>
    <recommendedName>
        <fullName evidence="4">DUF4412 domain-containing protein</fullName>
    </recommendedName>
</protein>